<evidence type="ECO:0000313" key="3">
    <source>
        <dbReference type="Proteomes" id="UP000182427"/>
    </source>
</evidence>
<feature type="transmembrane region" description="Helical" evidence="1">
    <location>
        <begin position="12"/>
        <end position="29"/>
    </location>
</feature>
<feature type="transmembrane region" description="Helical" evidence="1">
    <location>
        <begin position="41"/>
        <end position="62"/>
    </location>
</feature>
<gene>
    <name evidence="2" type="ORF">SAMN05444167_1832</name>
</gene>
<keyword evidence="1" id="KW-0472">Membrane</keyword>
<sequence length="146" mass="17011">MTFRVINNGGLTQIVISFAWVLFGADQLAGHSRYNHSYGRWLTVLTLTLWLICLFVNVLFYFRGEAQFTQHSLRIRRSLRSVFIPYSSIVSFKQARDAKGRLKQNVVELEVSELSREIYPHQYKELHLKDMPGFLAALQQYVPQQS</sequence>
<name>A0A1G7JID9_9BACT</name>
<dbReference type="EMBL" id="LT629690">
    <property type="protein sequence ID" value="SDF24697.1"/>
    <property type="molecule type" value="Genomic_DNA"/>
</dbReference>
<organism evidence="2 3">
    <name type="scientific">Terriglobus roseus</name>
    <dbReference type="NCBI Taxonomy" id="392734"/>
    <lineage>
        <taxon>Bacteria</taxon>
        <taxon>Pseudomonadati</taxon>
        <taxon>Acidobacteriota</taxon>
        <taxon>Terriglobia</taxon>
        <taxon>Terriglobales</taxon>
        <taxon>Acidobacteriaceae</taxon>
        <taxon>Terriglobus</taxon>
    </lineage>
</organism>
<evidence type="ECO:0000313" key="2">
    <source>
        <dbReference type="EMBL" id="SDF24697.1"/>
    </source>
</evidence>
<protein>
    <recommendedName>
        <fullName evidence="4">PH domain-containing protein</fullName>
    </recommendedName>
</protein>
<accession>A0A1G7JID9</accession>
<keyword evidence="3" id="KW-1185">Reference proteome</keyword>
<keyword evidence="1" id="KW-0812">Transmembrane</keyword>
<keyword evidence="1" id="KW-1133">Transmembrane helix</keyword>
<dbReference type="AlphaFoldDB" id="A0A1G7JID9"/>
<dbReference type="Proteomes" id="UP000182427">
    <property type="component" value="Chromosome I"/>
</dbReference>
<dbReference type="RefSeq" id="WP_083344859.1">
    <property type="nucleotide sequence ID" value="NZ_LT629690.1"/>
</dbReference>
<evidence type="ECO:0008006" key="4">
    <source>
        <dbReference type="Google" id="ProtNLM"/>
    </source>
</evidence>
<reference evidence="2 3" key="1">
    <citation type="submission" date="2016-10" db="EMBL/GenBank/DDBJ databases">
        <authorList>
            <person name="de Groot N.N."/>
        </authorList>
    </citation>
    <scope>NUCLEOTIDE SEQUENCE [LARGE SCALE GENOMIC DNA]</scope>
    <source>
        <strain evidence="2 3">GAS232</strain>
    </source>
</reference>
<evidence type="ECO:0000256" key="1">
    <source>
        <dbReference type="SAM" id="Phobius"/>
    </source>
</evidence>
<proteinExistence type="predicted"/>